<dbReference type="InterPro" id="IPR020845">
    <property type="entry name" value="AMP-binding_CS"/>
</dbReference>
<dbReference type="OrthoDB" id="1706066at2759"/>
<dbReference type="eggNOG" id="KOG1175">
    <property type="taxonomic scope" value="Eukaryota"/>
</dbReference>
<dbReference type="InterPro" id="IPR032387">
    <property type="entry name" value="ACAS_N"/>
</dbReference>
<dbReference type="AlphaFoldDB" id="A2DIV2"/>
<accession>A2DIV2</accession>
<dbReference type="SUPFAM" id="SSF56801">
    <property type="entry name" value="Acetyl-CoA synthetase-like"/>
    <property type="match status" value="1"/>
</dbReference>
<dbReference type="PROSITE" id="PS00455">
    <property type="entry name" value="AMP_BINDING"/>
    <property type="match status" value="1"/>
</dbReference>
<dbReference type="FunCoup" id="A2DIV2">
    <property type="interactions" value="527"/>
</dbReference>
<sequence>MDYKPRNHEKYLAMKKHAEENPEEFWAATAKETLNWIKSDFTNVIGEIGEENSFWFDGGVMNTCYNAVDRWAAANPDKVALIYEGNEPSDSYTITFGQLKEKVCKMANVLLQHGIKKGMTVALYLPVSVECIISMLACTRIGAIHTVIFGAFAGDALSYRISNSEATAVVSADWYMRGQKKIPMKKTLLSALENCPFVKHVIISNLEETQLEEPKYTIESFQTLLEAAPAECECQPMQASDPLFILYTSGSTGEPKGIIHRVGGYSVASALTFKYVFDIDADSVFGCTSDLGWITGHSYVCYGPLLNGIPTLIFGSFPLYPNAKRSWELISKLHLTHFYTSPSAARAIAAHIKDVDQVKEYDISSLRVIGSVGETLDEETCIYLHDVLGQKKCWIVDTYWQTELGSIIATSVPGIEKLPPGIVGRPLFGTDIVLIDTEDHHVVASTRSSPPNQIETGLLCIATPWPGLANAAFKSNKSFKERYIVKGTHYFSTGDTAQIDTKGYIRITGRIDDQLCVNGHRVGPAEVEEAIMKLDDVHDVAVVGIPSKQTTQAIVAFVVAKVENEQMKKSVSDTVTQNFGAIGRPQKIIFVKALPKTNSAKIIRMLLKDLLLGKRGFQLPHTLSNPQDIDGIIQAIDAEMK</sequence>
<dbReference type="InterPro" id="IPR045851">
    <property type="entry name" value="AMP-bd_C_sf"/>
</dbReference>
<dbReference type="OMA" id="INVSYNC"/>
<evidence type="ECO:0000256" key="1">
    <source>
        <dbReference type="ARBA" id="ARBA00006432"/>
    </source>
</evidence>
<dbReference type="Gene3D" id="3.30.300.30">
    <property type="match status" value="1"/>
</dbReference>
<reference evidence="9" key="1">
    <citation type="submission" date="2006-10" db="EMBL/GenBank/DDBJ databases">
        <authorList>
            <person name="Amadeo P."/>
            <person name="Zhao Q."/>
            <person name="Wortman J."/>
            <person name="Fraser-Liggett C."/>
            <person name="Carlton J."/>
        </authorList>
    </citation>
    <scope>NUCLEOTIDE SEQUENCE</scope>
    <source>
        <strain evidence="9">G3</strain>
    </source>
</reference>
<dbReference type="STRING" id="5722.A2DIV2"/>
<evidence type="ECO:0000313" key="9">
    <source>
        <dbReference type="EMBL" id="EAY19715.1"/>
    </source>
</evidence>
<dbReference type="InterPro" id="IPR042099">
    <property type="entry name" value="ANL_N_sf"/>
</dbReference>
<evidence type="ECO:0000256" key="3">
    <source>
        <dbReference type="ARBA" id="ARBA00022598"/>
    </source>
</evidence>
<keyword evidence="4" id="KW-0547">Nucleotide-binding</keyword>
<dbReference type="GO" id="GO:0006085">
    <property type="term" value="P:acetyl-CoA biosynthetic process"/>
    <property type="evidence" value="ECO:0000318"/>
    <property type="project" value="GO_Central"/>
</dbReference>
<dbReference type="GO" id="GO:0005524">
    <property type="term" value="F:ATP binding"/>
    <property type="evidence" value="ECO:0007669"/>
    <property type="project" value="UniProtKB-KW"/>
</dbReference>
<evidence type="ECO:0000259" key="8">
    <source>
        <dbReference type="Pfam" id="PF16177"/>
    </source>
</evidence>
<organism evidence="9 10">
    <name type="scientific">Trichomonas vaginalis (strain ATCC PRA-98 / G3)</name>
    <dbReference type="NCBI Taxonomy" id="412133"/>
    <lineage>
        <taxon>Eukaryota</taxon>
        <taxon>Metamonada</taxon>
        <taxon>Parabasalia</taxon>
        <taxon>Trichomonadida</taxon>
        <taxon>Trichomonadidae</taxon>
        <taxon>Trichomonas</taxon>
    </lineage>
</organism>
<dbReference type="Pfam" id="PF16177">
    <property type="entry name" value="ACAS_N"/>
    <property type="match status" value="1"/>
</dbReference>
<dbReference type="SMR" id="A2DIV2"/>
<protein>
    <recommendedName>
        <fullName evidence="2">acetate--CoA ligase</fullName>
        <ecNumber evidence="2">6.2.1.1</ecNumber>
    </recommendedName>
</protein>
<dbReference type="VEuPathDB" id="TrichDB:TVAG_433110"/>
<dbReference type="GO" id="GO:0003987">
    <property type="term" value="F:acetate-CoA ligase activity"/>
    <property type="evidence" value="ECO:0000318"/>
    <property type="project" value="GO_Central"/>
</dbReference>
<dbReference type="Pfam" id="PF13193">
    <property type="entry name" value="AMP-binding_C"/>
    <property type="match status" value="1"/>
</dbReference>
<evidence type="ECO:0000256" key="2">
    <source>
        <dbReference type="ARBA" id="ARBA00013275"/>
    </source>
</evidence>
<proteinExistence type="inferred from homology"/>
<feature type="domain" description="Acetyl-coenzyme A synthetase N-terminal" evidence="8">
    <location>
        <begin position="11"/>
        <end position="67"/>
    </location>
</feature>
<dbReference type="Pfam" id="PF00501">
    <property type="entry name" value="AMP-binding"/>
    <property type="match status" value="1"/>
</dbReference>
<dbReference type="KEGG" id="tva:5465244"/>
<dbReference type="InterPro" id="IPR000873">
    <property type="entry name" value="AMP-dep_synth/lig_dom"/>
</dbReference>
<dbReference type="VEuPathDB" id="TrichDB:TVAGG3_0561990"/>
<feature type="domain" description="AMP-dependent synthetase/ligase" evidence="6">
    <location>
        <begin position="69"/>
        <end position="465"/>
    </location>
</feature>
<dbReference type="Proteomes" id="UP000001542">
    <property type="component" value="Unassembled WGS sequence"/>
</dbReference>
<dbReference type="Gene3D" id="3.40.50.12780">
    <property type="entry name" value="N-terminal domain of ligase-like"/>
    <property type="match status" value="1"/>
</dbReference>
<evidence type="ECO:0000256" key="4">
    <source>
        <dbReference type="ARBA" id="ARBA00022741"/>
    </source>
</evidence>
<reference evidence="9" key="2">
    <citation type="journal article" date="2007" name="Science">
        <title>Draft genome sequence of the sexually transmitted pathogen Trichomonas vaginalis.</title>
        <authorList>
            <person name="Carlton J.M."/>
            <person name="Hirt R.P."/>
            <person name="Silva J.C."/>
            <person name="Delcher A.L."/>
            <person name="Schatz M."/>
            <person name="Zhao Q."/>
            <person name="Wortman J.R."/>
            <person name="Bidwell S.L."/>
            <person name="Alsmark U.C.M."/>
            <person name="Besteiro S."/>
            <person name="Sicheritz-Ponten T."/>
            <person name="Noel C.J."/>
            <person name="Dacks J.B."/>
            <person name="Foster P.G."/>
            <person name="Simillion C."/>
            <person name="Van de Peer Y."/>
            <person name="Miranda-Saavedra D."/>
            <person name="Barton G.J."/>
            <person name="Westrop G.D."/>
            <person name="Mueller S."/>
            <person name="Dessi D."/>
            <person name="Fiori P.L."/>
            <person name="Ren Q."/>
            <person name="Paulsen I."/>
            <person name="Zhang H."/>
            <person name="Bastida-Corcuera F.D."/>
            <person name="Simoes-Barbosa A."/>
            <person name="Brown M.T."/>
            <person name="Hayes R.D."/>
            <person name="Mukherjee M."/>
            <person name="Okumura C.Y."/>
            <person name="Schneider R."/>
            <person name="Smith A.J."/>
            <person name="Vanacova S."/>
            <person name="Villalvazo M."/>
            <person name="Haas B.J."/>
            <person name="Pertea M."/>
            <person name="Feldblyum T.V."/>
            <person name="Utterback T.R."/>
            <person name="Shu C.L."/>
            <person name="Osoegawa K."/>
            <person name="de Jong P.J."/>
            <person name="Hrdy I."/>
            <person name="Horvathova L."/>
            <person name="Zubacova Z."/>
            <person name="Dolezal P."/>
            <person name="Malik S.B."/>
            <person name="Logsdon J.M. Jr."/>
            <person name="Henze K."/>
            <person name="Gupta A."/>
            <person name="Wang C.C."/>
            <person name="Dunne R.L."/>
            <person name="Upcroft J.A."/>
            <person name="Upcroft P."/>
            <person name="White O."/>
            <person name="Salzberg S.L."/>
            <person name="Tang P."/>
            <person name="Chiu C.-H."/>
            <person name="Lee Y.-S."/>
            <person name="Embley T.M."/>
            <person name="Coombs G.H."/>
            <person name="Mottram J.C."/>
            <person name="Tachezy J."/>
            <person name="Fraser-Liggett C.M."/>
            <person name="Johnson P.J."/>
        </authorList>
    </citation>
    <scope>NUCLEOTIDE SEQUENCE [LARGE SCALE GENOMIC DNA]</scope>
    <source>
        <strain evidence="9">G3</strain>
    </source>
</reference>
<keyword evidence="3" id="KW-0436">Ligase</keyword>
<dbReference type="InParanoid" id="A2DIV2"/>
<keyword evidence="5" id="KW-0067">ATP-binding</keyword>
<dbReference type="PANTHER" id="PTHR24095:SF14">
    <property type="entry name" value="ACETYL-COENZYME A SYNTHETASE 1"/>
    <property type="match status" value="1"/>
</dbReference>
<dbReference type="PANTHER" id="PTHR24095">
    <property type="entry name" value="ACETYL-COENZYME A SYNTHETASE"/>
    <property type="match status" value="1"/>
</dbReference>
<gene>
    <name evidence="9" type="ORF">TVAG_433110</name>
</gene>
<evidence type="ECO:0000256" key="5">
    <source>
        <dbReference type="ARBA" id="ARBA00022840"/>
    </source>
</evidence>
<dbReference type="EC" id="6.2.1.1" evidence="2"/>
<evidence type="ECO:0000259" key="7">
    <source>
        <dbReference type="Pfam" id="PF13193"/>
    </source>
</evidence>
<dbReference type="EMBL" id="DS113205">
    <property type="protein sequence ID" value="EAY19715.1"/>
    <property type="molecule type" value="Genomic_DNA"/>
</dbReference>
<dbReference type="InterPro" id="IPR025110">
    <property type="entry name" value="AMP-bd_C"/>
</dbReference>
<keyword evidence="10" id="KW-1185">Reference proteome</keyword>
<dbReference type="RefSeq" id="XP_001580701.1">
    <property type="nucleotide sequence ID" value="XM_001580651.1"/>
</dbReference>
<evidence type="ECO:0000313" key="10">
    <source>
        <dbReference type="Proteomes" id="UP000001542"/>
    </source>
</evidence>
<comment type="similarity">
    <text evidence="1">Belongs to the ATP-dependent AMP-binding enzyme family.</text>
</comment>
<feature type="domain" description="AMP-binding enzyme C-terminal" evidence="7">
    <location>
        <begin position="526"/>
        <end position="601"/>
    </location>
</feature>
<name>A2DIV2_TRIV3</name>
<evidence type="ECO:0000259" key="6">
    <source>
        <dbReference type="Pfam" id="PF00501"/>
    </source>
</evidence>